<comment type="cofactor">
    <cofactor evidence="1">
        <name>Mg(2+)</name>
        <dbReference type="ChEBI" id="CHEBI:18420"/>
    </cofactor>
</comment>
<dbReference type="SMART" id="SM00990">
    <property type="entry name" value="VRR_NUC"/>
    <property type="match status" value="1"/>
</dbReference>
<comment type="caution">
    <text evidence="5">The sequence shown here is derived from an EMBL/GenBank/DDBJ whole genome shotgun (WGS) entry which is preliminary data.</text>
</comment>
<sequence>MAKLLRIIRQSNGKAPGMPSATGKRRVDREGPIHIEILHHLRRRFPAAQIHHSPNSIGLSGTQIMRQIAHNEAMGTVKGWPDLTCILPGPVIAMFEVKAPGNTPDPDQKALHQQLRALGCRVAVVRSVAEVDAALSDWSLIAASSAANGRNA</sequence>
<evidence type="ECO:0000313" key="5">
    <source>
        <dbReference type="EMBL" id="MTH79402.1"/>
    </source>
</evidence>
<dbReference type="EMBL" id="WMIE01000014">
    <property type="protein sequence ID" value="MTH79402.1"/>
    <property type="molecule type" value="Genomic_DNA"/>
</dbReference>
<dbReference type="GO" id="GO:0004518">
    <property type="term" value="F:nuclease activity"/>
    <property type="evidence" value="ECO:0007669"/>
    <property type="project" value="UniProtKB-KW"/>
</dbReference>
<reference evidence="5 6" key="1">
    <citation type="submission" date="2019-11" db="EMBL/GenBank/DDBJ databases">
        <authorList>
            <person name="Dong K."/>
        </authorList>
    </citation>
    <scope>NUCLEOTIDE SEQUENCE [LARGE SCALE GENOMIC DNA]</scope>
    <source>
        <strain evidence="5 6">NBRC 111993</strain>
    </source>
</reference>
<evidence type="ECO:0000313" key="6">
    <source>
        <dbReference type="Proteomes" id="UP000478183"/>
    </source>
</evidence>
<keyword evidence="2" id="KW-0540">Nuclease</keyword>
<dbReference type="Pfam" id="PF08774">
    <property type="entry name" value="VRR_NUC"/>
    <property type="match status" value="1"/>
</dbReference>
<keyword evidence="6" id="KW-1185">Reference proteome</keyword>
<organism evidence="5 6">
    <name type="scientific">Paracoccus aestuariivivens</name>
    <dbReference type="NCBI Taxonomy" id="1820333"/>
    <lineage>
        <taxon>Bacteria</taxon>
        <taxon>Pseudomonadati</taxon>
        <taxon>Pseudomonadota</taxon>
        <taxon>Alphaproteobacteria</taxon>
        <taxon>Rhodobacterales</taxon>
        <taxon>Paracoccaceae</taxon>
        <taxon>Paracoccus</taxon>
    </lineage>
</organism>
<dbReference type="OrthoDB" id="7219056at2"/>
<dbReference type="Gene3D" id="3.40.1350.10">
    <property type="match status" value="1"/>
</dbReference>
<keyword evidence="3" id="KW-0378">Hydrolase</keyword>
<evidence type="ECO:0000256" key="3">
    <source>
        <dbReference type="ARBA" id="ARBA00022801"/>
    </source>
</evidence>
<gene>
    <name evidence="5" type="ORF">GL286_16920</name>
</gene>
<dbReference type="InterPro" id="IPR014883">
    <property type="entry name" value="VRR_NUC"/>
</dbReference>
<dbReference type="Proteomes" id="UP000478183">
    <property type="component" value="Unassembled WGS sequence"/>
</dbReference>
<dbReference type="AlphaFoldDB" id="A0A6L6JB97"/>
<feature type="domain" description="VRR-NUC" evidence="4">
    <location>
        <begin position="55"/>
        <end position="129"/>
    </location>
</feature>
<proteinExistence type="predicted"/>
<accession>A0A6L6JB97</accession>
<protein>
    <submittedName>
        <fullName evidence="5">VRR-NUC domain-containing protein</fullName>
    </submittedName>
</protein>
<dbReference type="GO" id="GO:0003676">
    <property type="term" value="F:nucleic acid binding"/>
    <property type="evidence" value="ECO:0007669"/>
    <property type="project" value="InterPro"/>
</dbReference>
<evidence type="ECO:0000256" key="1">
    <source>
        <dbReference type="ARBA" id="ARBA00001946"/>
    </source>
</evidence>
<dbReference type="RefSeq" id="WP_155096754.1">
    <property type="nucleotide sequence ID" value="NZ_WMIE01000014.1"/>
</dbReference>
<dbReference type="InterPro" id="IPR011856">
    <property type="entry name" value="tRNA_endonuc-like_dom_sf"/>
</dbReference>
<evidence type="ECO:0000256" key="2">
    <source>
        <dbReference type="ARBA" id="ARBA00022722"/>
    </source>
</evidence>
<evidence type="ECO:0000259" key="4">
    <source>
        <dbReference type="SMART" id="SM00990"/>
    </source>
</evidence>
<dbReference type="GO" id="GO:0016788">
    <property type="term" value="F:hydrolase activity, acting on ester bonds"/>
    <property type="evidence" value="ECO:0007669"/>
    <property type="project" value="InterPro"/>
</dbReference>
<name>A0A6L6JB97_9RHOB</name>